<dbReference type="SUPFAM" id="SSF50630">
    <property type="entry name" value="Acid proteases"/>
    <property type="match status" value="1"/>
</dbReference>
<dbReference type="InterPro" id="IPR036875">
    <property type="entry name" value="Znf_CCHC_sf"/>
</dbReference>
<dbReference type="PROSITE" id="PS50158">
    <property type="entry name" value="ZF_CCHC"/>
    <property type="match status" value="1"/>
</dbReference>
<dbReference type="Pfam" id="PF03732">
    <property type="entry name" value="Retrotrans_gag"/>
    <property type="match status" value="1"/>
</dbReference>
<feature type="domain" description="Peptidase A2" evidence="6">
    <location>
        <begin position="394"/>
        <end position="472"/>
    </location>
</feature>
<dbReference type="Gene3D" id="2.40.70.10">
    <property type="entry name" value="Acid Proteases"/>
    <property type="match status" value="1"/>
</dbReference>
<evidence type="ECO:0000256" key="1">
    <source>
        <dbReference type="ARBA" id="ARBA00022801"/>
    </source>
</evidence>
<dbReference type="Gene3D" id="4.10.60.10">
    <property type="entry name" value="Zinc finger, CCHC-type"/>
    <property type="match status" value="1"/>
</dbReference>
<dbReference type="GO" id="GO:0006508">
    <property type="term" value="P:proteolysis"/>
    <property type="evidence" value="ECO:0007669"/>
    <property type="project" value="InterPro"/>
</dbReference>
<dbReference type="InterPro" id="IPR041588">
    <property type="entry name" value="Integrase_H2C2"/>
</dbReference>
<dbReference type="PANTHER" id="PTHR19963:SF30">
    <property type="entry name" value="ENDONUCLEASE_EXONUCLEASE_PHOSPHATASE DOMAIN-CONTAINING PROTEIN"/>
    <property type="match status" value="1"/>
</dbReference>
<evidence type="ECO:0000256" key="2">
    <source>
        <dbReference type="PROSITE-ProRule" id="PRU00047"/>
    </source>
</evidence>
<feature type="coiled-coil region" evidence="3">
    <location>
        <begin position="24"/>
        <end position="62"/>
    </location>
</feature>
<dbReference type="CDD" id="cd00303">
    <property type="entry name" value="retropepsin_like"/>
    <property type="match status" value="1"/>
</dbReference>
<keyword evidence="1" id="KW-0378">Hydrolase</keyword>
<dbReference type="GO" id="GO:0008270">
    <property type="term" value="F:zinc ion binding"/>
    <property type="evidence" value="ECO:0007669"/>
    <property type="project" value="UniProtKB-KW"/>
</dbReference>
<feature type="compositionally biased region" description="Basic and acidic residues" evidence="4">
    <location>
        <begin position="96"/>
        <end position="111"/>
    </location>
</feature>
<sequence length="960" mass="110179">MKADYEHRIAAVNQDFTVKMKNREHDYEQQYDKLAKRHKEEMEELIDKVNERELKLNQSIEERDEQIKKIQMTMKTETDDKTKLQEMIEKWSLPKEKPSMKIAETKDEPSWKTKTNTHTGQGSKRQDGPLPPKMSTYDGRSDWRPYLVQFNHIANRYNWTNQDRLDKLIECLRDRALKFFTTMPKSVQEGYQAVCKKMEDRFGRKDLPHVIRRQLQDLRQLPEEPLDEYAERTQDLATDGFPGTPDDFIQIVATDAFLKGCMDKKAALTAMDKDPDSLDKALKYVKSAVTNQKVILGNKKPEVKGKGASDTDVISRFESRLKKTEEDVQDTKTSIKQILDILKRGNSTNRFGQPQRLSSPGRSPIRDNKCFNCGEEGHFIAQCEKPKRVNSKKTFGVIDTAAQVSVISKTFFDQLTYKPKIKGNIILKGAGACSEINAGIAENVNLDIGSSTVKWDMVVAEITDNLILGIDFLESQKAIIDLTDYSIKLKGEKVPSFMTSNRQDQQMKIYRIKIKKKTVIPPGSSKVAIVELDEKPMNDIVIQPTNFMKGLLVPNMLCMGKKQVPVMLRNPTEQFKTLKKDFQMGIGLEINAVMEETDENSLKLNKIDITPKQSFGLNQLREKLPTHLKELFNRSLANLNNQQAGKKHINADGLSRIPDDIEACRNYRPDVNLEELPCGGCKFCTRARQQWQTFEEEVDFVVPLTIRRLVDDGSYNTNWTPSYSPVELHEEQMKDSDLKTLKRWIEDKYEPTKAELKLGSEVVRHFWSLRQQIQIKDNILLYKWEDPISPRLLFMAPKQMQKELLHGCHDVVSSGHMGQYKTLEKLKQIAVWFNMTQSCKLMRNQLMDQTMDEETNEIYECPIGLPDIFKENTNVMSSSDPLMSHFIGDAAIVGAPDPLVSHTVSNSTSSENKALTDICEKNINGDLHVHEMDASAVESDMLSRRRHRKKPAYLSDYVED</sequence>
<keyword evidence="8" id="KW-1185">Reference proteome</keyword>
<dbReference type="Pfam" id="PF17921">
    <property type="entry name" value="Integrase_H2C2"/>
    <property type="match status" value="1"/>
</dbReference>
<dbReference type="InterPro" id="IPR001995">
    <property type="entry name" value="Peptidase_A2_cat"/>
</dbReference>
<dbReference type="GO" id="GO:0003676">
    <property type="term" value="F:nucleic acid binding"/>
    <property type="evidence" value="ECO:0007669"/>
    <property type="project" value="InterPro"/>
</dbReference>
<comment type="caution">
    <text evidence="7">The sequence shown here is derived from an EMBL/GenBank/DDBJ whole genome shotgun (WGS) entry which is preliminary data.</text>
</comment>
<dbReference type="InterPro" id="IPR005162">
    <property type="entry name" value="Retrotrans_gag_dom"/>
</dbReference>
<dbReference type="InterPro" id="IPR021109">
    <property type="entry name" value="Peptidase_aspartic_dom_sf"/>
</dbReference>
<keyword evidence="2" id="KW-0862">Zinc</keyword>
<dbReference type="InterPro" id="IPR001878">
    <property type="entry name" value="Znf_CCHC"/>
</dbReference>
<evidence type="ECO:0000256" key="3">
    <source>
        <dbReference type="SAM" id="Coils"/>
    </source>
</evidence>
<keyword evidence="2" id="KW-0479">Metal-binding</keyword>
<dbReference type="PANTHER" id="PTHR19963">
    <property type="entry name" value="CCHC-TYPE DOMAIN-CONTAINING PROTEIN"/>
    <property type="match status" value="1"/>
</dbReference>
<accession>A0A8S3PUV1</accession>
<evidence type="ECO:0000259" key="6">
    <source>
        <dbReference type="PROSITE" id="PS50175"/>
    </source>
</evidence>
<dbReference type="AlphaFoldDB" id="A0A8S3PUV1"/>
<reference evidence="7" key="1">
    <citation type="submission" date="2021-03" db="EMBL/GenBank/DDBJ databases">
        <authorList>
            <person name="Bekaert M."/>
        </authorList>
    </citation>
    <scope>NUCLEOTIDE SEQUENCE</scope>
</reference>
<dbReference type="SUPFAM" id="SSF57756">
    <property type="entry name" value="Retrovirus zinc finger-like domains"/>
    <property type="match status" value="1"/>
</dbReference>
<gene>
    <name evidence="7" type="ORF">MEDL_3172</name>
</gene>
<dbReference type="Pfam" id="PF00098">
    <property type="entry name" value="zf-CCHC"/>
    <property type="match status" value="1"/>
</dbReference>
<protein>
    <recommendedName>
        <fullName evidence="9">CCHC-type domain-containing protein</fullName>
    </recommendedName>
</protein>
<dbReference type="SMART" id="SM00343">
    <property type="entry name" value="ZnF_C2HC"/>
    <property type="match status" value="1"/>
</dbReference>
<dbReference type="GO" id="GO:0004190">
    <property type="term" value="F:aspartic-type endopeptidase activity"/>
    <property type="evidence" value="ECO:0007669"/>
    <property type="project" value="InterPro"/>
</dbReference>
<proteinExistence type="predicted"/>
<dbReference type="EMBL" id="CAJPWZ010000182">
    <property type="protein sequence ID" value="CAG2187715.1"/>
    <property type="molecule type" value="Genomic_DNA"/>
</dbReference>
<feature type="domain" description="CCHC-type" evidence="5">
    <location>
        <begin position="369"/>
        <end position="385"/>
    </location>
</feature>
<dbReference type="Gene3D" id="1.10.340.70">
    <property type="match status" value="1"/>
</dbReference>
<name>A0A8S3PUV1_MYTED</name>
<dbReference type="Proteomes" id="UP000683360">
    <property type="component" value="Unassembled WGS sequence"/>
</dbReference>
<dbReference type="Pfam" id="PF13975">
    <property type="entry name" value="gag-asp_proteas"/>
    <property type="match status" value="1"/>
</dbReference>
<feature type="region of interest" description="Disordered" evidence="4">
    <location>
        <begin position="96"/>
        <end position="135"/>
    </location>
</feature>
<keyword evidence="2" id="KW-0863">Zinc-finger</keyword>
<evidence type="ECO:0000256" key="4">
    <source>
        <dbReference type="SAM" id="MobiDB-lite"/>
    </source>
</evidence>
<evidence type="ECO:0000313" key="8">
    <source>
        <dbReference type="Proteomes" id="UP000683360"/>
    </source>
</evidence>
<evidence type="ECO:0008006" key="9">
    <source>
        <dbReference type="Google" id="ProtNLM"/>
    </source>
</evidence>
<evidence type="ECO:0000313" key="7">
    <source>
        <dbReference type="EMBL" id="CAG2187715.1"/>
    </source>
</evidence>
<feature type="compositionally biased region" description="Polar residues" evidence="4">
    <location>
        <begin position="112"/>
        <end position="123"/>
    </location>
</feature>
<organism evidence="7 8">
    <name type="scientific">Mytilus edulis</name>
    <name type="common">Blue mussel</name>
    <dbReference type="NCBI Taxonomy" id="6550"/>
    <lineage>
        <taxon>Eukaryota</taxon>
        <taxon>Metazoa</taxon>
        <taxon>Spiralia</taxon>
        <taxon>Lophotrochozoa</taxon>
        <taxon>Mollusca</taxon>
        <taxon>Bivalvia</taxon>
        <taxon>Autobranchia</taxon>
        <taxon>Pteriomorphia</taxon>
        <taxon>Mytilida</taxon>
        <taxon>Mytiloidea</taxon>
        <taxon>Mytilidae</taxon>
        <taxon>Mytilinae</taxon>
        <taxon>Mytilus</taxon>
    </lineage>
</organism>
<dbReference type="PROSITE" id="PS50175">
    <property type="entry name" value="ASP_PROT_RETROV"/>
    <property type="match status" value="1"/>
</dbReference>
<keyword evidence="3" id="KW-0175">Coiled coil</keyword>
<dbReference type="OrthoDB" id="6091153at2759"/>
<evidence type="ECO:0000259" key="5">
    <source>
        <dbReference type="PROSITE" id="PS50158"/>
    </source>
</evidence>